<dbReference type="GO" id="GO:0022857">
    <property type="term" value="F:transmembrane transporter activity"/>
    <property type="evidence" value="ECO:0007669"/>
    <property type="project" value="InterPro"/>
</dbReference>
<feature type="transmembrane region" description="Helical" evidence="7">
    <location>
        <begin position="93"/>
        <end position="115"/>
    </location>
</feature>
<dbReference type="InterPro" id="IPR011701">
    <property type="entry name" value="MFS"/>
</dbReference>
<feature type="transmembrane region" description="Helical" evidence="7">
    <location>
        <begin position="262"/>
        <end position="282"/>
    </location>
</feature>
<evidence type="ECO:0000256" key="6">
    <source>
        <dbReference type="ARBA" id="ARBA00023136"/>
    </source>
</evidence>
<dbReference type="KEGG" id="pfla:Pflav_035380"/>
<evidence type="ECO:0000256" key="2">
    <source>
        <dbReference type="ARBA" id="ARBA00022448"/>
    </source>
</evidence>
<dbReference type="InterPro" id="IPR050171">
    <property type="entry name" value="MFS_Transporters"/>
</dbReference>
<keyword evidence="2" id="KW-0813">Transport</keyword>
<protein>
    <submittedName>
        <fullName evidence="9">MFS transporter</fullName>
    </submittedName>
</protein>
<feature type="transmembrane region" description="Helical" evidence="7">
    <location>
        <begin position="325"/>
        <end position="346"/>
    </location>
</feature>
<feature type="transmembrane region" description="Helical" evidence="7">
    <location>
        <begin position="127"/>
        <end position="150"/>
    </location>
</feature>
<dbReference type="Pfam" id="PF07690">
    <property type="entry name" value="MFS_1"/>
    <property type="match status" value="2"/>
</dbReference>
<feature type="transmembrane region" description="Helical" evidence="7">
    <location>
        <begin position="197"/>
        <end position="216"/>
    </location>
</feature>
<dbReference type="InterPro" id="IPR036259">
    <property type="entry name" value="MFS_trans_sf"/>
</dbReference>
<evidence type="ECO:0000259" key="8">
    <source>
        <dbReference type="PROSITE" id="PS50850"/>
    </source>
</evidence>
<accession>A0A6F8XTR1</accession>
<dbReference type="SUPFAM" id="SSF103473">
    <property type="entry name" value="MFS general substrate transporter"/>
    <property type="match status" value="1"/>
</dbReference>
<evidence type="ECO:0000313" key="10">
    <source>
        <dbReference type="Proteomes" id="UP000502508"/>
    </source>
</evidence>
<keyword evidence="10" id="KW-1185">Reference proteome</keyword>
<keyword evidence="5 7" id="KW-1133">Transmembrane helix</keyword>
<proteinExistence type="predicted"/>
<reference evidence="9 10" key="1">
    <citation type="submission" date="2020-03" db="EMBL/GenBank/DDBJ databases">
        <title>Whole genome shotgun sequence of Phytohabitans flavus NBRC 107702.</title>
        <authorList>
            <person name="Komaki H."/>
            <person name="Tamura T."/>
        </authorList>
    </citation>
    <scope>NUCLEOTIDE SEQUENCE [LARGE SCALE GENOMIC DNA]</scope>
    <source>
        <strain evidence="9 10">NBRC 107702</strain>
    </source>
</reference>
<evidence type="ECO:0000256" key="5">
    <source>
        <dbReference type="ARBA" id="ARBA00022989"/>
    </source>
</evidence>
<name>A0A6F8XTR1_9ACTN</name>
<reference evidence="9 10" key="2">
    <citation type="submission" date="2020-03" db="EMBL/GenBank/DDBJ databases">
        <authorList>
            <person name="Ichikawa N."/>
            <person name="Kimura A."/>
            <person name="Kitahashi Y."/>
            <person name="Uohara A."/>
        </authorList>
    </citation>
    <scope>NUCLEOTIDE SEQUENCE [LARGE SCALE GENOMIC DNA]</scope>
    <source>
        <strain evidence="9 10">NBRC 107702</strain>
    </source>
</reference>
<dbReference type="AlphaFoldDB" id="A0A6F8XTR1"/>
<dbReference type="GO" id="GO:0005886">
    <property type="term" value="C:plasma membrane"/>
    <property type="evidence" value="ECO:0007669"/>
    <property type="project" value="UniProtKB-SubCell"/>
</dbReference>
<dbReference type="Gene3D" id="1.20.1250.20">
    <property type="entry name" value="MFS general substrate transporter like domains"/>
    <property type="match status" value="2"/>
</dbReference>
<evidence type="ECO:0000256" key="1">
    <source>
        <dbReference type="ARBA" id="ARBA00004651"/>
    </source>
</evidence>
<dbReference type="EMBL" id="AP022870">
    <property type="protein sequence ID" value="BCB77128.1"/>
    <property type="molecule type" value="Genomic_DNA"/>
</dbReference>
<keyword evidence="3" id="KW-1003">Cell membrane</keyword>
<dbReference type="PANTHER" id="PTHR23517">
    <property type="entry name" value="RESISTANCE PROTEIN MDTM, PUTATIVE-RELATED-RELATED"/>
    <property type="match status" value="1"/>
</dbReference>
<feature type="transmembrane region" description="Helical" evidence="7">
    <location>
        <begin position="156"/>
        <end position="176"/>
    </location>
</feature>
<feature type="transmembrane region" description="Helical" evidence="7">
    <location>
        <begin position="236"/>
        <end position="255"/>
    </location>
</feature>
<comment type="subcellular location">
    <subcellularLocation>
        <location evidence="1">Cell membrane</location>
        <topology evidence="1">Multi-pass membrane protein</topology>
    </subcellularLocation>
</comment>
<dbReference type="Proteomes" id="UP000502508">
    <property type="component" value="Chromosome"/>
</dbReference>
<gene>
    <name evidence="9" type="ORF">Pflav_035380</name>
</gene>
<keyword evidence="4 7" id="KW-0812">Transmembrane</keyword>
<feature type="transmembrane region" description="Helical" evidence="7">
    <location>
        <begin position="352"/>
        <end position="372"/>
    </location>
</feature>
<evidence type="ECO:0000256" key="4">
    <source>
        <dbReference type="ARBA" id="ARBA00022692"/>
    </source>
</evidence>
<evidence type="ECO:0000256" key="3">
    <source>
        <dbReference type="ARBA" id="ARBA00022475"/>
    </source>
</evidence>
<feature type="transmembrane region" description="Helical" evidence="7">
    <location>
        <begin position="20"/>
        <end position="48"/>
    </location>
</feature>
<feature type="domain" description="Major facilitator superfamily (MFS) profile" evidence="8">
    <location>
        <begin position="1"/>
        <end position="376"/>
    </location>
</feature>
<dbReference type="InterPro" id="IPR020846">
    <property type="entry name" value="MFS_dom"/>
</dbReference>
<dbReference type="RefSeq" id="WP_173037007.1">
    <property type="nucleotide sequence ID" value="NZ_AP022870.1"/>
</dbReference>
<feature type="transmembrane region" description="Helical" evidence="7">
    <location>
        <begin position="288"/>
        <end position="313"/>
    </location>
</feature>
<sequence length="393" mass="39036">MPRTYWILFTSQVVNRTGGVVVPFLALYLAGAGLTPGQVGAVVAGFGLGAVAGRPAGGYLADTIGRRATMVAGLAGTAACLPLLAVAGTAALATAAAVALGVVTSLPQPAAYALVADSIEGPARSRAFGMLHWAFNIGAAVAGAMAGFLAGHGFGLLFALNIAAALACAALVGFGLPRDRPAGPRPSSPGRAGLGDPLLVGLTLLMLGHMLVFAQYRYGLPLAIRDDGLPPSTFGLVSTLNAGLIVCAQPLLVRWLSRFRPLVVVAASWAVFGVGMALTGLADTTPAHLAATAVWTLGEIGAYGFAAAIVADLAPSGAQGAYQGLFGMASGLGMFLGPAVGALAYTCLGPAALWWACAALGVGGAAAGLLLVPAVDRRSPQPTAGGSRSALSR</sequence>
<evidence type="ECO:0000256" key="7">
    <source>
        <dbReference type="SAM" id="Phobius"/>
    </source>
</evidence>
<organism evidence="9 10">
    <name type="scientific">Phytohabitans flavus</name>
    <dbReference type="NCBI Taxonomy" id="1076124"/>
    <lineage>
        <taxon>Bacteria</taxon>
        <taxon>Bacillati</taxon>
        <taxon>Actinomycetota</taxon>
        <taxon>Actinomycetes</taxon>
        <taxon>Micromonosporales</taxon>
        <taxon>Micromonosporaceae</taxon>
    </lineage>
</organism>
<feature type="transmembrane region" description="Helical" evidence="7">
    <location>
        <begin position="68"/>
        <end position="87"/>
    </location>
</feature>
<keyword evidence="6 7" id="KW-0472">Membrane</keyword>
<dbReference type="PROSITE" id="PS50850">
    <property type="entry name" value="MFS"/>
    <property type="match status" value="1"/>
</dbReference>
<evidence type="ECO:0000313" key="9">
    <source>
        <dbReference type="EMBL" id="BCB77128.1"/>
    </source>
</evidence>
<dbReference type="PANTHER" id="PTHR23517:SF2">
    <property type="entry name" value="MULTIDRUG RESISTANCE PROTEIN MDTH"/>
    <property type="match status" value="1"/>
</dbReference>